<accession>A0A3N4R4Q5</accession>
<evidence type="ECO:0000259" key="1">
    <source>
        <dbReference type="Pfam" id="PF13229"/>
    </source>
</evidence>
<dbReference type="PROSITE" id="PS51318">
    <property type="entry name" value="TAT"/>
    <property type="match status" value="1"/>
</dbReference>
<dbReference type="InterPro" id="IPR012334">
    <property type="entry name" value="Pectin_lyas_fold"/>
</dbReference>
<evidence type="ECO:0000313" key="2">
    <source>
        <dbReference type="EMBL" id="RPE26399.1"/>
    </source>
</evidence>
<dbReference type="InterPro" id="IPR039448">
    <property type="entry name" value="Beta_helix"/>
</dbReference>
<sequence>MDRRGLLKATGGALGVLGGAQLVGAQSAQAVTGGGPVVNVLDYKPAGTDDTTAFHNAFDGNPGATVLIPPGTYTLTMGVRLTAGTTVVAYGARIVRGADACSALLHNVNGGVEVPGYTGPGRISVLGGTWDMAGATLTRQTDAFAFAHAADLLFRDCVIVNVPSAHAIELNAVRGVRVLDCVFEGMSSAFGADKEAVQITGATSSANLPAPPYDLTPCVDVLVSGCTLRPPTAPGYVNFGALCGDHGGATGMVHSNVRVVGNRIEGATLAAVRVVDWQRSVVSGNTIESASNAGIDVRSLASNPLAGLLVQGNTITGTGNGGSLSGGITVSGRAEAPITGLVVSGNAVANTQGEHGVYVGYAPQAVVSGNTVTRTLRNDKASNCQAVQLDYSPGSVLTDNTATDIAGDGLFVNASTGSLVSGNRVTGCATHGLAASSDDLAVRNNVFSGLNTDGAADKYGIRVGANAKNASVQGNVVRRSGGAQDATAAVAVMPGSTGTWVTGNDLRGWGAAALLNQGTGTLTGGADNLS</sequence>
<dbReference type="SMART" id="SM00710">
    <property type="entry name" value="PbH1"/>
    <property type="match status" value="12"/>
</dbReference>
<dbReference type="InterPro" id="IPR006626">
    <property type="entry name" value="PbH1"/>
</dbReference>
<proteinExistence type="predicted"/>
<keyword evidence="3" id="KW-1185">Reference proteome</keyword>
<dbReference type="Proteomes" id="UP000266906">
    <property type="component" value="Unassembled WGS sequence"/>
</dbReference>
<dbReference type="Gene3D" id="2.160.20.10">
    <property type="entry name" value="Single-stranded right-handed beta-helix, Pectin lyase-like"/>
    <property type="match status" value="1"/>
</dbReference>
<dbReference type="RefSeq" id="WP_123821804.1">
    <property type="nucleotide sequence ID" value="NZ_RKQG01000007.1"/>
</dbReference>
<dbReference type="EMBL" id="RKQG01000007">
    <property type="protein sequence ID" value="RPE26399.1"/>
    <property type="molecule type" value="Genomic_DNA"/>
</dbReference>
<dbReference type="InterPro" id="IPR006311">
    <property type="entry name" value="TAT_signal"/>
</dbReference>
<dbReference type="AlphaFoldDB" id="A0A3N4R4Q5"/>
<gene>
    <name evidence="2" type="ORF">EDD38_7715</name>
</gene>
<dbReference type="Pfam" id="PF13229">
    <property type="entry name" value="Beta_helix"/>
    <property type="match status" value="1"/>
</dbReference>
<dbReference type="InterPro" id="IPR011050">
    <property type="entry name" value="Pectin_lyase_fold/virulence"/>
</dbReference>
<organism evidence="2 3">
    <name type="scientific">Kitasatospora cineracea</name>
    <dbReference type="NCBI Taxonomy" id="88074"/>
    <lineage>
        <taxon>Bacteria</taxon>
        <taxon>Bacillati</taxon>
        <taxon>Actinomycetota</taxon>
        <taxon>Actinomycetes</taxon>
        <taxon>Kitasatosporales</taxon>
        <taxon>Streptomycetaceae</taxon>
        <taxon>Kitasatospora</taxon>
    </lineage>
</organism>
<feature type="domain" description="Right handed beta helix" evidence="1">
    <location>
        <begin position="327"/>
        <end position="505"/>
    </location>
</feature>
<name>A0A3N4R4Q5_9ACTN</name>
<reference evidence="2 3" key="1">
    <citation type="submission" date="2018-11" db="EMBL/GenBank/DDBJ databases">
        <title>Sequencing the genomes of 1000 actinobacteria strains.</title>
        <authorList>
            <person name="Klenk H.-P."/>
        </authorList>
    </citation>
    <scope>NUCLEOTIDE SEQUENCE [LARGE SCALE GENOMIC DNA]</scope>
    <source>
        <strain evidence="2 3">DSM 44781</strain>
    </source>
</reference>
<evidence type="ECO:0000313" key="3">
    <source>
        <dbReference type="Proteomes" id="UP000266906"/>
    </source>
</evidence>
<comment type="caution">
    <text evidence="2">The sequence shown here is derived from an EMBL/GenBank/DDBJ whole genome shotgun (WGS) entry which is preliminary data.</text>
</comment>
<protein>
    <submittedName>
        <fullName evidence="2">Parallel beta-helix repeat protein</fullName>
    </submittedName>
</protein>
<dbReference type="SUPFAM" id="SSF51126">
    <property type="entry name" value="Pectin lyase-like"/>
    <property type="match status" value="2"/>
</dbReference>